<dbReference type="Proteomes" id="UP000693970">
    <property type="component" value="Unassembled WGS sequence"/>
</dbReference>
<dbReference type="AlphaFoldDB" id="A0A9K3LME7"/>
<keyword evidence="3" id="KW-1185">Reference proteome</keyword>
<evidence type="ECO:0000313" key="2">
    <source>
        <dbReference type="EMBL" id="KAG7364530.1"/>
    </source>
</evidence>
<protein>
    <recommendedName>
        <fullName evidence="1">DUF6816 domain-containing protein</fullName>
    </recommendedName>
</protein>
<dbReference type="EMBL" id="JAGRRH010000009">
    <property type="protein sequence ID" value="KAG7364530.1"/>
    <property type="molecule type" value="Genomic_DNA"/>
</dbReference>
<gene>
    <name evidence="2" type="ORF">IV203_037732</name>
</gene>
<dbReference type="Pfam" id="PF20670">
    <property type="entry name" value="DUF6816"/>
    <property type="match status" value="1"/>
</dbReference>
<reference evidence="2" key="2">
    <citation type="submission" date="2021-04" db="EMBL/GenBank/DDBJ databases">
        <authorList>
            <person name="Podell S."/>
        </authorList>
    </citation>
    <scope>NUCLEOTIDE SEQUENCE</scope>
    <source>
        <strain evidence="2">Hildebrandi</strain>
    </source>
</reference>
<organism evidence="2 3">
    <name type="scientific">Nitzschia inconspicua</name>
    <dbReference type="NCBI Taxonomy" id="303405"/>
    <lineage>
        <taxon>Eukaryota</taxon>
        <taxon>Sar</taxon>
        <taxon>Stramenopiles</taxon>
        <taxon>Ochrophyta</taxon>
        <taxon>Bacillariophyta</taxon>
        <taxon>Bacillariophyceae</taxon>
        <taxon>Bacillariophycidae</taxon>
        <taxon>Bacillariales</taxon>
        <taxon>Bacillariaceae</taxon>
        <taxon>Nitzschia</taxon>
    </lineage>
</organism>
<proteinExistence type="predicted"/>
<evidence type="ECO:0000313" key="3">
    <source>
        <dbReference type="Proteomes" id="UP000693970"/>
    </source>
</evidence>
<feature type="domain" description="DUF6816" evidence="1">
    <location>
        <begin position="103"/>
        <end position="226"/>
    </location>
</feature>
<dbReference type="InterPro" id="IPR049213">
    <property type="entry name" value="DUF6816"/>
</dbReference>
<name>A0A9K3LME7_9STRA</name>
<accession>A0A9K3LME7</accession>
<dbReference type="OrthoDB" id="197416at2759"/>
<evidence type="ECO:0000259" key="1">
    <source>
        <dbReference type="Pfam" id="PF20670"/>
    </source>
</evidence>
<sequence>MFKSRPIRCALRLSTTMMPFIRAVTLALAMWHSCSIQASGLTFRQERTSKCHFNNRRVVLTTIPAAFMAVLLASNDHCVANSLSPPRDVDVGNGFDLFSERQVPGDVIYPSSMEGIWVCERVVATVEGDSFQAETALQSLGGTTKLEPGMRENFQESYILSPMIGSTAVVADRGFEMSSRKGSSNIQWNVADPNVLIHDKTTLRVVKRSVEAPNDQGFGFDELIRVDEPLVTRAVQIKRRYRRAFDEKGNRVVEGLEIMKTFRVLDGVAGTELPTSTTKSTIRMVRPS</sequence>
<comment type="caution">
    <text evidence="2">The sequence shown here is derived from an EMBL/GenBank/DDBJ whole genome shotgun (WGS) entry which is preliminary data.</text>
</comment>
<reference evidence="2" key="1">
    <citation type="journal article" date="2021" name="Sci. Rep.">
        <title>Diploid genomic architecture of Nitzschia inconspicua, an elite biomass production diatom.</title>
        <authorList>
            <person name="Oliver A."/>
            <person name="Podell S."/>
            <person name="Pinowska A."/>
            <person name="Traller J.C."/>
            <person name="Smith S.R."/>
            <person name="McClure R."/>
            <person name="Beliaev A."/>
            <person name="Bohutskyi P."/>
            <person name="Hill E.A."/>
            <person name="Rabines A."/>
            <person name="Zheng H."/>
            <person name="Allen L.Z."/>
            <person name="Kuo A."/>
            <person name="Grigoriev I.V."/>
            <person name="Allen A.E."/>
            <person name="Hazlebeck D."/>
            <person name="Allen E.E."/>
        </authorList>
    </citation>
    <scope>NUCLEOTIDE SEQUENCE</scope>
    <source>
        <strain evidence="2">Hildebrandi</strain>
    </source>
</reference>